<proteinExistence type="predicted"/>
<keyword evidence="3" id="KW-1185">Reference proteome</keyword>
<evidence type="ECO:0000313" key="2">
    <source>
        <dbReference type="EMBL" id="PWY96866.1"/>
    </source>
</evidence>
<organism evidence="2 3">
    <name type="scientific">Testicularia cyperi</name>
    <dbReference type="NCBI Taxonomy" id="1882483"/>
    <lineage>
        <taxon>Eukaryota</taxon>
        <taxon>Fungi</taxon>
        <taxon>Dikarya</taxon>
        <taxon>Basidiomycota</taxon>
        <taxon>Ustilaginomycotina</taxon>
        <taxon>Ustilaginomycetes</taxon>
        <taxon>Ustilaginales</taxon>
        <taxon>Anthracoideaceae</taxon>
        <taxon>Testicularia</taxon>
    </lineage>
</organism>
<dbReference type="Proteomes" id="UP000246740">
    <property type="component" value="Unassembled WGS sequence"/>
</dbReference>
<gene>
    <name evidence="2" type="ORF">BCV70DRAFT_109469</name>
</gene>
<dbReference type="InParanoid" id="A0A317XE44"/>
<name>A0A317XE44_9BASI</name>
<evidence type="ECO:0000313" key="3">
    <source>
        <dbReference type="Proteomes" id="UP000246740"/>
    </source>
</evidence>
<feature type="compositionally biased region" description="Basic and acidic residues" evidence="1">
    <location>
        <begin position="136"/>
        <end position="150"/>
    </location>
</feature>
<protein>
    <submittedName>
        <fullName evidence="2">Uncharacterized protein</fullName>
    </submittedName>
</protein>
<dbReference type="EMBL" id="KZ819249">
    <property type="protein sequence ID" value="PWY96866.1"/>
    <property type="molecule type" value="Genomic_DNA"/>
</dbReference>
<reference evidence="2 3" key="1">
    <citation type="journal article" date="2018" name="Mol. Biol. Evol.">
        <title>Broad Genomic Sampling Reveals a Smut Pathogenic Ancestry of the Fungal Clade Ustilaginomycotina.</title>
        <authorList>
            <person name="Kijpornyongpan T."/>
            <person name="Mondo S.J."/>
            <person name="Barry K."/>
            <person name="Sandor L."/>
            <person name="Lee J."/>
            <person name="Lipzen A."/>
            <person name="Pangilinan J."/>
            <person name="LaButti K."/>
            <person name="Hainaut M."/>
            <person name="Henrissat B."/>
            <person name="Grigoriev I.V."/>
            <person name="Spatafora J.W."/>
            <person name="Aime M.C."/>
        </authorList>
    </citation>
    <scope>NUCLEOTIDE SEQUENCE [LARGE SCALE GENOMIC DNA]</scope>
    <source>
        <strain evidence="2 3">MCA 3645</strain>
    </source>
</reference>
<dbReference type="AlphaFoldDB" id="A0A317XE44"/>
<feature type="region of interest" description="Disordered" evidence="1">
    <location>
        <begin position="136"/>
        <end position="157"/>
    </location>
</feature>
<evidence type="ECO:0000256" key="1">
    <source>
        <dbReference type="SAM" id="MobiDB-lite"/>
    </source>
</evidence>
<accession>A0A317XE44</accession>
<sequence>MPARGEGGVGAVQRGFRQCEIRLTTFVLSLDTYLRWLGRLSRLSFFQLYGASAFAFRSGNCCSPALGLVWCGIQAVHAATVQLYCTVRSWMDDGFVGVRAVRSCAAKSNSLARSLAHSPQLHVQYYCTVSSPRERREERERERVKKERQAHITHRPA</sequence>